<gene>
    <name evidence="1" type="ORF">FJ657_00690</name>
</gene>
<dbReference type="Pfam" id="PF08922">
    <property type="entry name" value="DUF1905"/>
    <property type="match status" value="1"/>
</dbReference>
<reference evidence="1 2" key="1">
    <citation type="submission" date="2019-06" db="EMBL/GenBank/DDBJ databases">
        <authorList>
            <person name="Li F."/>
        </authorList>
    </citation>
    <scope>NUCLEOTIDE SEQUENCE [LARGE SCALE GENOMIC DNA]</scope>
    <source>
        <strain evidence="1 2">10F1D-1</strain>
    </source>
</reference>
<dbReference type="OrthoDB" id="8246703at2"/>
<evidence type="ECO:0000313" key="1">
    <source>
        <dbReference type="EMBL" id="TPW77257.1"/>
    </source>
</evidence>
<dbReference type="SUPFAM" id="SSF141694">
    <property type="entry name" value="AF2212/PG0164-like"/>
    <property type="match status" value="1"/>
</dbReference>
<proteinExistence type="predicted"/>
<accession>A0A506Y7P7</accession>
<comment type="caution">
    <text evidence="1">The sequence shown here is derived from an EMBL/GenBank/DDBJ whole genome shotgun (WGS) entry which is preliminary data.</text>
</comment>
<dbReference type="InterPro" id="IPR037079">
    <property type="entry name" value="AF2212/PG0164-like_sf"/>
</dbReference>
<sequence>MSEGDDASEELPAEFAFAAPLRTDSDNEGAWTVVVWPGSYELLGSRMPVKVAGSVDGVAVSTSVLPFGDGAHVLPLRAEVRRRLAALGIRLGDEVTVRLRRR</sequence>
<protein>
    <submittedName>
        <fullName evidence="1">DUF1905 domain-containing protein</fullName>
    </submittedName>
</protein>
<organism evidence="1 2">
    <name type="scientific">Schumannella soli</name>
    <dbReference type="NCBI Taxonomy" id="2590779"/>
    <lineage>
        <taxon>Bacteria</taxon>
        <taxon>Bacillati</taxon>
        <taxon>Actinomycetota</taxon>
        <taxon>Actinomycetes</taxon>
        <taxon>Micrococcales</taxon>
        <taxon>Microbacteriaceae</taxon>
        <taxon>Schumannella</taxon>
    </lineage>
</organism>
<keyword evidence="2" id="KW-1185">Reference proteome</keyword>
<dbReference type="InterPro" id="IPR015018">
    <property type="entry name" value="DUF1905"/>
</dbReference>
<evidence type="ECO:0000313" key="2">
    <source>
        <dbReference type="Proteomes" id="UP000316252"/>
    </source>
</evidence>
<dbReference type="Gene3D" id="2.40.30.100">
    <property type="entry name" value="AF2212/PG0164-like"/>
    <property type="match status" value="1"/>
</dbReference>
<dbReference type="AlphaFoldDB" id="A0A506Y7P7"/>
<dbReference type="RefSeq" id="WP_141161785.1">
    <property type="nucleotide sequence ID" value="NZ_VHQG01000001.1"/>
</dbReference>
<dbReference type="Proteomes" id="UP000316252">
    <property type="component" value="Unassembled WGS sequence"/>
</dbReference>
<name>A0A506Y7P7_9MICO</name>
<dbReference type="EMBL" id="VHQG01000001">
    <property type="protein sequence ID" value="TPW77257.1"/>
    <property type="molecule type" value="Genomic_DNA"/>
</dbReference>